<protein>
    <submittedName>
        <fullName evidence="1">Uncharacterized protein</fullName>
    </submittedName>
</protein>
<reference evidence="1" key="1">
    <citation type="submission" date="2020-08" db="EMBL/GenBank/DDBJ databases">
        <title>Multicomponent nature underlies the extraordinary mechanical properties of spider dragline silk.</title>
        <authorList>
            <person name="Kono N."/>
            <person name="Nakamura H."/>
            <person name="Mori M."/>
            <person name="Yoshida Y."/>
            <person name="Ohtoshi R."/>
            <person name="Malay A.D."/>
            <person name="Moran D.A.P."/>
            <person name="Tomita M."/>
            <person name="Numata K."/>
            <person name="Arakawa K."/>
        </authorList>
    </citation>
    <scope>NUCLEOTIDE SEQUENCE</scope>
</reference>
<accession>A0A8X6RHC4</accession>
<evidence type="ECO:0000313" key="1">
    <source>
        <dbReference type="EMBL" id="GFX94150.1"/>
    </source>
</evidence>
<gene>
    <name evidence="1" type="ORF">TNCV_4291951</name>
</gene>
<dbReference type="EMBL" id="BMAU01021177">
    <property type="protein sequence ID" value="GFX94150.1"/>
    <property type="molecule type" value="Genomic_DNA"/>
</dbReference>
<dbReference type="AlphaFoldDB" id="A0A8X6RHC4"/>
<keyword evidence="2" id="KW-1185">Reference proteome</keyword>
<name>A0A8X6RHC4_TRICX</name>
<organism evidence="1 2">
    <name type="scientific">Trichonephila clavipes</name>
    <name type="common">Golden silk orbweaver</name>
    <name type="synonym">Nephila clavipes</name>
    <dbReference type="NCBI Taxonomy" id="2585209"/>
    <lineage>
        <taxon>Eukaryota</taxon>
        <taxon>Metazoa</taxon>
        <taxon>Ecdysozoa</taxon>
        <taxon>Arthropoda</taxon>
        <taxon>Chelicerata</taxon>
        <taxon>Arachnida</taxon>
        <taxon>Araneae</taxon>
        <taxon>Araneomorphae</taxon>
        <taxon>Entelegynae</taxon>
        <taxon>Araneoidea</taxon>
        <taxon>Nephilidae</taxon>
        <taxon>Trichonephila</taxon>
    </lineage>
</organism>
<evidence type="ECO:0000313" key="2">
    <source>
        <dbReference type="Proteomes" id="UP000887159"/>
    </source>
</evidence>
<dbReference type="Proteomes" id="UP000887159">
    <property type="component" value="Unassembled WGS sequence"/>
</dbReference>
<proteinExistence type="predicted"/>
<comment type="caution">
    <text evidence="1">The sequence shown here is derived from an EMBL/GenBank/DDBJ whole genome shotgun (WGS) entry which is preliminary data.</text>
</comment>
<sequence>MIRAQVPPSAEDTEHQNYIVVIGIPPICLSKIPYFPNFKPIDVLVSLNAWNVEDVMQIKSVENGRPPSVRNVEVWVSILGVFFVPYPLPVRRFSERKRIKRPRPERPPTYFNLFPNS</sequence>